<feature type="DNA-binding region" description="H-T-H motif" evidence="4">
    <location>
        <begin position="68"/>
        <end position="87"/>
    </location>
</feature>
<dbReference type="InterPro" id="IPR023772">
    <property type="entry name" value="DNA-bd_HTH_TetR-type_CS"/>
</dbReference>
<dbReference type="InterPro" id="IPR036271">
    <property type="entry name" value="Tet_transcr_reg_TetR-rel_C_sf"/>
</dbReference>
<dbReference type="PATRIC" id="fig|1310114.3.peg.2246"/>
<organism evidence="6 7">
    <name type="scientific">Mycobacterium tuberculosis CAS/NITR204</name>
    <dbReference type="NCBI Taxonomy" id="1310114"/>
    <lineage>
        <taxon>Bacteria</taxon>
        <taxon>Bacillati</taxon>
        <taxon>Actinomycetota</taxon>
        <taxon>Actinomycetes</taxon>
        <taxon>Mycobacteriales</taxon>
        <taxon>Mycobacteriaceae</taxon>
        <taxon>Mycobacterium</taxon>
        <taxon>Mycobacterium tuberculosis complex</taxon>
    </lineage>
</organism>
<dbReference type="GO" id="GO:0000976">
    <property type="term" value="F:transcription cis-regulatory region binding"/>
    <property type="evidence" value="ECO:0007669"/>
    <property type="project" value="TreeGrafter"/>
</dbReference>
<dbReference type="Gene3D" id="1.10.10.60">
    <property type="entry name" value="Homeodomain-like"/>
    <property type="match status" value="1"/>
</dbReference>
<name>R4MGF5_MYCTX</name>
<gene>
    <name evidence="6" type="ORF">J113_10730</name>
</gene>
<dbReference type="AlphaFoldDB" id="R4MGF5"/>
<accession>R4MGF5</accession>
<evidence type="ECO:0000256" key="4">
    <source>
        <dbReference type="PROSITE-ProRule" id="PRU00335"/>
    </source>
</evidence>
<evidence type="ECO:0000259" key="5">
    <source>
        <dbReference type="PROSITE" id="PS50977"/>
    </source>
</evidence>
<dbReference type="KEGG" id="mtuc:J113_10730"/>
<dbReference type="EMBL" id="CP005386">
    <property type="protein sequence ID" value="AGL27011.1"/>
    <property type="molecule type" value="Genomic_DNA"/>
</dbReference>
<reference evidence="6 7" key="1">
    <citation type="journal article" date="2013" name="Genome Announc.">
        <title>Whole-Genome Sequences of Four Clinical Isolates of Mycobacterium tuberculosis from Tamil Nadu, South India.</title>
        <authorList>
            <person name="Narayanan S."/>
            <person name="Deshpande U."/>
        </authorList>
    </citation>
    <scope>NUCLEOTIDE SEQUENCE [LARGE SCALE GENOMIC DNA]</scope>
    <source>
        <strain evidence="6 7">CAS/NITR204</strain>
    </source>
</reference>
<dbReference type="Gene3D" id="1.10.357.10">
    <property type="entry name" value="Tetracycline Repressor, domain 2"/>
    <property type="match status" value="1"/>
</dbReference>
<keyword evidence="1" id="KW-0805">Transcription regulation</keyword>
<keyword evidence="2 4" id="KW-0238">DNA-binding</keyword>
<dbReference type="Proteomes" id="UP000013548">
    <property type="component" value="Chromosome"/>
</dbReference>
<evidence type="ECO:0000256" key="3">
    <source>
        <dbReference type="ARBA" id="ARBA00023163"/>
    </source>
</evidence>
<evidence type="ECO:0000313" key="6">
    <source>
        <dbReference type="EMBL" id="AGL27011.1"/>
    </source>
</evidence>
<sequence length="278" mass="30433">MAARSVVLDMVEDVHRHRRATAGVGAKVSRASARRRRAVSDEDKSQRRDEILAAAKIVFAHKGFHATTVADIAKQAGLAYGLIYWYFDSKDDLFHALMAGEEEALRAHVAAELARVGGSTEAPLRALLQAAVQATFEFFETDKATVKLLFRDAYALGGRFEEHLGGIYERFIDDIEAVVVAAQRRGEVVEAPSRMAAYTLAALVGQLAHRRLNTDDNVTAAQVADFVVSLVLDGLQSACTGGRGPRWSGRPNLSKGCQIHGERVRIRDTRPDHVDRDG</sequence>
<dbReference type="PANTHER" id="PTHR30055">
    <property type="entry name" value="HTH-TYPE TRANSCRIPTIONAL REGULATOR RUTR"/>
    <property type="match status" value="1"/>
</dbReference>
<protein>
    <submittedName>
        <fullName evidence="6">Putative transcriptional regulator</fullName>
    </submittedName>
</protein>
<dbReference type="PROSITE" id="PS50977">
    <property type="entry name" value="HTH_TETR_2"/>
    <property type="match status" value="1"/>
</dbReference>
<dbReference type="InterPro" id="IPR050109">
    <property type="entry name" value="HTH-type_TetR-like_transc_reg"/>
</dbReference>
<dbReference type="InterPro" id="IPR009057">
    <property type="entry name" value="Homeodomain-like_sf"/>
</dbReference>
<dbReference type="SUPFAM" id="SSF46689">
    <property type="entry name" value="Homeodomain-like"/>
    <property type="match status" value="1"/>
</dbReference>
<dbReference type="GO" id="GO:0003700">
    <property type="term" value="F:DNA-binding transcription factor activity"/>
    <property type="evidence" value="ECO:0007669"/>
    <property type="project" value="TreeGrafter"/>
</dbReference>
<feature type="domain" description="HTH tetR-type" evidence="5">
    <location>
        <begin position="45"/>
        <end position="105"/>
    </location>
</feature>
<dbReference type="Pfam" id="PF00440">
    <property type="entry name" value="TetR_N"/>
    <property type="match status" value="1"/>
</dbReference>
<evidence type="ECO:0000256" key="1">
    <source>
        <dbReference type="ARBA" id="ARBA00023015"/>
    </source>
</evidence>
<dbReference type="HOGENOM" id="CLU_069356_12_2_11"/>
<dbReference type="PANTHER" id="PTHR30055:SF234">
    <property type="entry name" value="HTH-TYPE TRANSCRIPTIONAL REGULATOR BETI"/>
    <property type="match status" value="1"/>
</dbReference>
<evidence type="ECO:0000313" key="7">
    <source>
        <dbReference type="Proteomes" id="UP000013548"/>
    </source>
</evidence>
<dbReference type="PRINTS" id="PR00455">
    <property type="entry name" value="HTHTETR"/>
</dbReference>
<dbReference type="BioCyc" id="MTUB1310114:G13A2-1575-MONOMER"/>
<dbReference type="SUPFAM" id="SSF48498">
    <property type="entry name" value="Tetracyclin repressor-like, C-terminal domain"/>
    <property type="match status" value="1"/>
</dbReference>
<dbReference type="InterPro" id="IPR001647">
    <property type="entry name" value="HTH_TetR"/>
</dbReference>
<dbReference type="PROSITE" id="PS01081">
    <property type="entry name" value="HTH_TETR_1"/>
    <property type="match status" value="1"/>
</dbReference>
<proteinExistence type="predicted"/>
<evidence type="ECO:0000256" key="2">
    <source>
        <dbReference type="ARBA" id="ARBA00023125"/>
    </source>
</evidence>
<keyword evidence="3" id="KW-0804">Transcription</keyword>